<reference evidence="2 3" key="1">
    <citation type="journal article" date="2019" name="Commun. Biol.">
        <title>The bagworm genome reveals a unique fibroin gene that provides high tensile strength.</title>
        <authorList>
            <person name="Kono N."/>
            <person name="Nakamura H."/>
            <person name="Ohtoshi R."/>
            <person name="Tomita M."/>
            <person name="Numata K."/>
            <person name="Arakawa K."/>
        </authorList>
    </citation>
    <scope>NUCLEOTIDE SEQUENCE [LARGE SCALE GENOMIC DNA]</scope>
</reference>
<accession>A0A4C1U6R9</accession>
<dbReference type="EMBL" id="BGZK01000135">
    <property type="protein sequence ID" value="GBP22021.1"/>
    <property type="molecule type" value="Genomic_DNA"/>
</dbReference>
<evidence type="ECO:0000313" key="2">
    <source>
        <dbReference type="EMBL" id="GBP22021.1"/>
    </source>
</evidence>
<organism evidence="2 3">
    <name type="scientific">Eumeta variegata</name>
    <name type="common">Bagworm moth</name>
    <name type="synonym">Eumeta japonica</name>
    <dbReference type="NCBI Taxonomy" id="151549"/>
    <lineage>
        <taxon>Eukaryota</taxon>
        <taxon>Metazoa</taxon>
        <taxon>Ecdysozoa</taxon>
        <taxon>Arthropoda</taxon>
        <taxon>Hexapoda</taxon>
        <taxon>Insecta</taxon>
        <taxon>Pterygota</taxon>
        <taxon>Neoptera</taxon>
        <taxon>Endopterygota</taxon>
        <taxon>Lepidoptera</taxon>
        <taxon>Glossata</taxon>
        <taxon>Ditrysia</taxon>
        <taxon>Tineoidea</taxon>
        <taxon>Psychidae</taxon>
        <taxon>Oiketicinae</taxon>
        <taxon>Eumeta</taxon>
    </lineage>
</organism>
<proteinExistence type="predicted"/>
<evidence type="ECO:0000256" key="1">
    <source>
        <dbReference type="SAM" id="MobiDB-lite"/>
    </source>
</evidence>
<evidence type="ECO:0000313" key="3">
    <source>
        <dbReference type="Proteomes" id="UP000299102"/>
    </source>
</evidence>
<feature type="region of interest" description="Disordered" evidence="1">
    <location>
        <begin position="111"/>
        <end position="151"/>
    </location>
</feature>
<name>A0A4C1U6R9_EUMVA</name>
<comment type="caution">
    <text evidence="2">The sequence shown here is derived from an EMBL/GenBank/DDBJ whole genome shotgun (WGS) entry which is preliminary data.</text>
</comment>
<keyword evidence="3" id="KW-1185">Reference proteome</keyword>
<feature type="region of interest" description="Disordered" evidence="1">
    <location>
        <begin position="51"/>
        <end position="86"/>
    </location>
</feature>
<protein>
    <submittedName>
        <fullName evidence="2">Uncharacterized protein</fullName>
    </submittedName>
</protein>
<sequence length="242" mass="26569">MPLESERSPSLVDTRGPRVRSFHETRRSLLGTPLVVYIDHSKPHRMRQRITYENERNNSDTPASPSLTTRRGRRRRPARPEAPEGRNPWLMCVMFLDNSCGPEMIDCGVRDENSVSPSGDVENFDRLTATSTKGKSGKASESKWSPPLRDARNSGGIASAWLASWKARISNEGGKGKDDGEGKGSGPPELLLTVENAIAEARVLAVRELFRSGSSHNPQAALEDAWRCRAAYADSALTSLGI</sequence>
<dbReference type="AlphaFoldDB" id="A0A4C1U6R9"/>
<dbReference type="Proteomes" id="UP000299102">
    <property type="component" value="Unassembled WGS sequence"/>
</dbReference>
<gene>
    <name evidence="2" type="ORF">EVAR_18662_1</name>
</gene>
<feature type="compositionally biased region" description="Polar residues" evidence="1">
    <location>
        <begin position="59"/>
        <end position="69"/>
    </location>
</feature>